<sequence>MYFGGNPDDSFVEEPFTGTLLPSRFSCSSQGSHALIATAARGRQSDKGHVEAYALGVYMDASGTRQRTSKLGVQDFCSMLKASESGATLCLTFVKDINGKLLAQDLKESLERIASLHATVVDELLVHVPRVVRRGTVACLTLRPRFGEVEMSFCRSESICVVMPELCCGLIEIFFGDHRIVRGLLTSLLAMSGRGSTEERSKPAQEHPQQSSGVLCLAGGTEAVSWVKPSSAPVRNGLSFTLQCLEGFLYMRRPSARGSHSRWSSRYFELDSGVLRYRRAKNGAVHGRTELESARVVAEAPKLSPSGTFFVFRVMVGSSTIYHLASSDQHTAVEWTLTLSAACAFFNDVQLLDEQDSLRFQRCSTSMLEVEDSTSTRDPRKKREVLSRPSHSVRLVAPVLTTVVLAVLLAAFRGYARFCRSRTVSRSSTSLVALAGCPKTQALARLCRLAFASCGTLLSTIFTFVYLD</sequence>
<dbReference type="Gene3D" id="3.50.70.10">
    <property type="match status" value="1"/>
</dbReference>
<keyword evidence="1" id="KW-1133">Transmembrane helix</keyword>
<dbReference type="PROSITE" id="PS50003">
    <property type="entry name" value="PH_DOMAIN"/>
    <property type="match status" value="1"/>
</dbReference>
<gene>
    <name evidence="3" type="ORF">NSCI0253_LOCUS6634</name>
</gene>
<reference evidence="3" key="1">
    <citation type="submission" date="2021-01" db="EMBL/GenBank/DDBJ databases">
        <authorList>
            <person name="Corre E."/>
            <person name="Pelletier E."/>
            <person name="Niang G."/>
            <person name="Scheremetjew M."/>
            <person name="Finn R."/>
            <person name="Kale V."/>
            <person name="Holt S."/>
            <person name="Cochrane G."/>
            <person name="Meng A."/>
            <person name="Brown T."/>
            <person name="Cohen L."/>
        </authorList>
    </citation>
    <scope>NUCLEOTIDE SEQUENCE</scope>
</reference>
<name>A0A7S1EXZ8_NOCSC</name>
<keyword evidence="1" id="KW-0812">Transmembrane</keyword>
<evidence type="ECO:0000259" key="2">
    <source>
        <dbReference type="PROSITE" id="PS50003"/>
    </source>
</evidence>
<proteinExistence type="predicted"/>
<evidence type="ECO:0000313" key="3">
    <source>
        <dbReference type="EMBL" id="CAD8832287.1"/>
    </source>
</evidence>
<dbReference type="Gene3D" id="2.30.29.30">
    <property type="entry name" value="Pleckstrin-homology domain (PH domain)/Phosphotyrosine-binding domain (PTB)"/>
    <property type="match status" value="1"/>
</dbReference>
<organism evidence="3">
    <name type="scientific">Noctiluca scintillans</name>
    <name type="common">Sea sparkle</name>
    <name type="synonym">Red tide dinoflagellate</name>
    <dbReference type="NCBI Taxonomy" id="2966"/>
    <lineage>
        <taxon>Eukaryota</taxon>
        <taxon>Sar</taxon>
        <taxon>Alveolata</taxon>
        <taxon>Dinophyceae</taxon>
        <taxon>Noctilucales</taxon>
        <taxon>Noctilucaceae</taxon>
        <taxon>Noctiluca</taxon>
    </lineage>
</organism>
<dbReference type="InterPro" id="IPR001849">
    <property type="entry name" value="PH_domain"/>
</dbReference>
<feature type="domain" description="PH" evidence="2">
    <location>
        <begin position="242"/>
        <end position="344"/>
    </location>
</feature>
<dbReference type="InterPro" id="IPR016088">
    <property type="entry name" value="Chalcone_isomerase_3-sand"/>
</dbReference>
<accession>A0A7S1EXZ8</accession>
<feature type="transmembrane region" description="Helical" evidence="1">
    <location>
        <begin position="395"/>
        <end position="416"/>
    </location>
</feature>
<dbReference type="SMART" id="SM00233">
    <property type="entry name" value="PH"/>
    <property type="match status" value="1"/>
</dbReference>
<evidence type="ECO:0000256" key="1">
    <source>
        <dbReference type="SAM" id="Phobius"/>
    </source>
</evidence>
<dbReference type="EMBL" id="HBFQ01009488">
    <property type="protein sequence ID" value="CAD8832287.1"/>
    <property type="molecule type" value="Transcribed_RNA"/>
</dbReference>
<dbReference type="SUPFAM" id="SSF50729">
    <property type="entry name" value="PH domain-like"/>
    <property type="match status" value="1"/>
</dbReference>
<protein>
    <recommendedName>
        <fullName evidence="2">PH domain-containing protein</fullName>
    </recommendedName>
</protein>
<dbReference type="AlphaFoldDB" id="A0A7S1EXZ8"/>
<feature type="transmembrane region" description="Helical" evidence="1">
    <location>
        <begin position="449"/>
        <end position="467"/>
    </location>
</feature>
<dbReference type="InterPro" id="IPR011993">
    <property type="entry name" value="PH-like_dom_sf"/>
</dbReference>
<keyword evidence="1" id="KW-0472">Membrane</keyword>